<evidence type="ECO:0000256" key="4">
    <source>
        <dbReference type="ARBA" id="ARBA00022737"/>
    </source>
</evidence>
<dbReference type="SMART" id="SM00150">
    <property type="entry name" value="SPEC"/>
    <property type="match status" value="3"/>
</dbReference>
<dbReference type="Pfam" id="PF25804">
    <property type="entry name" value="SYNE3"/>
    <property type="match status" value="1"/>
</dbReference>
<evidence type="ECO:0000256" key="1">
    <source>
        <dbReference type="ARBA" id="ARBA00004427"/>
    </source>
</evidence>
<dbReference type="GO" id="GO:0007097">
    <property type="term" value="P:nuclear migration"/>
    <property type="evidence" value="ECO:0007669"/>
    <property type="project" value="TreeGrafter"/>
</dbReference>
<feature type="topological domain" description="Cytoplasmic" evidence="15">
    <location>
        <begin position="1"/>
        <end position="1201"/>
    </location>
</feature>
<dbReference type="SMART" id="SM01249">
    <property type="entry name" value="KASH"/>
    <property type="match status" value="1"/>
</dbReference>
<sequence>MAIKAFKKSNDTGKGSECCLPRGHLRGVELAQLLVTLPSARVTGCKLQTPIAVAVFSCGVNLGVGPSTACPVCKWLKGGANALEQPSPQVMITQNSPESWDTMHPSPVPSISPLCPASLSCAQRPSPVPNVPLLSQHPSPVPIIILFSGAMTQRPQEDFDRSVEDAQAWMKVVQEQLQLNDNTQGPRAALEARLRETEKICQLEPEGCMKVELALRAAEALLATCQEGQKPEILAQLKDIKSQWEETVTYMTHCHSRIEWVWLHWSEYLLAQDEFYRWFQKMVVALEPPVELQLGLKEKQWQLSHAQVLLHNVDNQAVLLDRLLEEAGSLFNRIGDPSVDEDAQKKMKAEYDAVKARAQHRVDLLTQVAQEHEQYREDVNEFQLWLKAVVEKVHSCLGRNCQLTTELRLSALQDIAKDFPKGEESLDRLEEQAEGVIRNTSPLGAEKISGELEEMRGVLEKLRVLWKEEEGRLQGLLQSKGACGQQILQLEADLGEFKKSLQRLAHEGLEPTVKTATEDELVAHWRLFSGTRASLASEEPRVDRLQTQLKELVAFPDLQSLSDSVVAAIQEYQSMKGKNARLHHATRAELWQRFQRPLSDLQLWKALAQRLLDITTSLPDLPSIHTFLPQIEAALAESSRLKEQLAMLQLKTDLLGSIFGQERAAALLEQVASSVRDRDLLHNSLLQRKSKLQSLLVQHKDFGVAFDPLHRKLLDLQARIQAEKGLQRDLPGKQVQLLRLQGLQEEGLDLGTQIEAVRPLAQGNSNHQHKVDQISSDQQALKRSLEDLVDGCQQSVREHCTFSHRLSELQQWVTMVTQTLESHQGDVRPWDAESQEAGLEKLLAEIPEKEVQLSLLQALGQLVMKKSSPEGAAMVQEDLRKLMESWQALRLLEEKLLRNEQLQRTEVDTGKKPIFTNNIPKAGFLINPQDPIPRQRQRHRGILVKGDDHCVGVLVKDDDHWVGVKDDDHYVGVLVKGDDHCVGVLVKDDDHCVGVLVKDDDHWVGVLVKGYDHWVGVKGDDHWVGVKDNDHWVGVLVKGYDHWVGVKGDDHCVGVLVKDDDHWVGVLVKDDDSFWSSREANLPEEHDVHEDYSQLLRDFEQWLQVENSKLAGIVTMRTATAKDLRTREMKLQELEARIPEGQHLFENLLHRRPARDPSNELEDLRYQWMLYKSKLKDSGHLLSRQQRRWRNPCSLLQKACRVALPLQLLLLLLLLLLFLLPAGEEERSCALANNFARSFALMLRYNGPPPT</sequence>
<dbReference type="GO" id="GO:0051015">
    <property type="term" value="F:actin filament binding"/>
    <property type="evidence" value="ECO:0007669"/>
    <property type="project" value="TreeGrafter"/>
</dbReference>
<dbReference type="SUPFAM" id="SSF46966">
    <property type="entry name" value="Spectrin repeat"/>
    <property type="match status" value="4"/>
</dbReference>
<feature type="topological domain" description="Perinuclear space" evidence="15">
    <location>
        <begin position="1223"/>
        <end position="1251"/>
    </location>
</feature>
<keyword evidence="5" id="KW-0256">Endoplasmic reticulum</keyword>
<dbReference type="InterPro" id="IPR012315">
    <property type="entry name" value="KASH"/>
</dbReference>
<comment type="similarity">
    <text evidence="2">Belongs to the nesprin family.</text>
</comment>
<evidence type="ECO:0000256" key="6">
    <source>
        <dbReference type="ARBA" id="ARBA00022989"/>
    </source>
</evidence>
<dbReference type="InterPro" id="IPR057932">
    <property type="entry name" value="Spectrin_SYNE1_3"/>
</dbReference>
<dbReference type="PROSITE" id="PS51049">
    <property type="entry name" value="KASH"/>
    <property type="match status" value="1"/>
</dbReference>
<dbReference type="InterPro" id="IPR018159">
    <property type="entry name" value="Spectrin/alpha-actinin"/>
</dbReference>
<gene>
    <name evidence="17" type="ORF">LTLLF_109085</name>
</gene>
<dbReference type="Pfam" id="PF00435">
    <property type="entry name" value="Spectrin"/>
    <property type="match status" value="1"/>
</dbReference>
<proteinExistence type="inferred from homology"/>
<dbReference type="EMBL" id="JAATJU010000299">
    <property type="protein sequence ID" value="KAH0521059.1"/>
    <property type="molecule type" value="Genomic_DNA"/>
</dbReference>
<evidence type="ECO:0000313" key="18">
    <source>
        <dbReference type="Proteomes" id="UP000710432"/>
    </source>
</evidence>
<evidence type="ECO:0000256" key="15">
    <source>
        <dbReference type="PROSITE-ProRule" id="PRU00385"/>
    </source>
</evidence>
<keyword evidence="3 15" id="KW-0812">Transmembrane</keyword>
<evidence type="ECO:0000313" key="17">
    <source>
        <dbReference type="EMBL" id="KAH0521059.1"/>
    </source>
</evidence>
<organism evidence="17 18">
    <name type="scientific">Microtus ochrogaster</name>
    <name type="common">Prairie vole</name>
    <dbReference type="NCBI Taxonomy" id="79684"/>
    <lineage>
        <taxon>Eukaryota</taxon>
        <taxon>Metazoa</taxon>
        <taxon>Chordata</taxon>
        <taxon>Craniata</taxon>
        <taxon>Vertebrata</taxon>
        <taxon>Euteleostomi</taxon>
        <taxon>Mammalia</taxon>
        <taxon>Eutheria</taxon>
        <taxon>Euarchontoglires</taxon>
        <taxon>Glires</taxon>
        <taxon>Rodentia</taxon>
        <taxon>Myomorpha</taxon>
        <taxon>Muroidea</taxon>
        <taxon>Cricetidae</taxon>
        <taxon>Arvicolinae</taxon>
        <taxon>Microtus</taxon>
    </lineage>
</organism>
<evidence type="ECO:0000256" key="9">
    <source>
        <dbReference type="ARBA" id="ARBA00023242"/>
    </source>
</evidence>
<dbReference type="GO" id="GO:0005640">
    <property type="term" value="C:nuclear outer membrane"/>
    <property type="evidence" value="ECO:0007669"/>
    <property type="project" value="UniProtKB-SubCell"/>
</dbReference>
<dbReference type="Proteomes" id="UP000710432">
    <property type="component" value="Unassembled WGS sequence"/>
</dbReference>
<dbReference type="FunFam" id="1.20.58.60:FF:000416">
    <property type="entry name" value="Spectrin repeat containing nuclear envelope family member 3"/>
    <property type="match status" value="1"/>
</dbReference>
<evidence type="ECO:0000256" key="3">
    <source>
        <dbReference type="ARBA" id="ARBA00022692"/>
    </source>
</evidence>
<dbReference type="Pfam" id="PF10541">
    <property type="entry name" value="KASH"/>
    <property type="match status" value="1"/>
</dbReference>
<evidence type="ECO:0000256" key="11">
    <source>
        <dbReference type="ARBA" id="ARBA00058355"/>
    </source>
</evidence>
<dbReference type="FunFam" id="1.20.58.60:FF:000247">
    <property type="entry name" value="Spectrin repeat-containing, nuclear envelope family member 3"/>
    <property type="match status" value="1"/>
</dbReference>
<evidence type="ECO:0000259" key="16">
    <source>
        <dbReference type="PROSITE" id="PS51049"/>
    </source>
</evidence>
<comment type="subcellular location">
    <subcellularLocation>
        <location evidence="10">Nucleus outer membrane</location>
        <topology evidence="10">Single-pass type IV membrane protein</topology>
    </subcellularLocation>
    <subcellularLocation>
        <location evidence="1">Rough endoplasmic reticulum</location>
    </subcellularLocation>
</comment>
<evidence type="ECO:0000256" key="7">
    <source>
        <dbReference type="ARBA" id="ARBA00023136"/>
    </source>
</evidence>
<evidence type="ECO:0000256" key="5">
    <source>
        <dbReference type="ARBA" id="ARBA00022824"/>
    </source>
</evidence>
<evidence type="ECO:0000256" key="13">
    <source>
        <dbReference type="ARBA" id="ARBA00077501"/>
    </source>
</evidence>
<evidence type="ECO:0000256" key="8">
    <source>
        <dbReference type="ARBA" id="ARBA00023157"/>
    </source>
</evidence>
<protein>
    <recommendedName>
        <fullName evidence="12">Nesprin-3</fullName>
    </recommendedName>
    <alternativeName>
        <fullName evidence="13">KASH domain-containing protein 3</fullName>
    </alternativeName>
    <alternativeName>
        <fullName evidence="14">Nuclear envelope spectrin repeat protein 3</fullName>
    </alternativeName>
</protein>
<name>A0A8J6H3B3_MICOH</name>
<dbReference type="InterPro" id="IPR002017">
    <property type="entry name" value="Spectrin_repeat"/>
</dbReference>
<evidence type="ECO:0000256" key="14">
    <source>
        <dbReference type="ARBA" id="ARBA00079239"/>
    </source>
</evidence>
<reference evidence="17" key="1">
    <citation type="submission" date="2020-03" db="EMBL/GenBank/DDBJ databases">
        <title>Studies in the Genomics of Life Span.</title>
        <authorList>
            <person name="Glass D."/>
        </authorList>
    </citation>
    <scope>NUCLEOTIDE SEQUENCE</scope>
    <source>
        <strain evidence="17">LTLLF</strain>
        <tissue evidence="17">Muscle</tissue>
    </source>
</reference>
<dbReference type="InterPro" id="IPR052403">
    <property type="entry name" value="LINC-complex_assoc"/>
</dbReference>
<evidence type="ECO:0000256" key="10">
    <source>
        <dbReference type="ARBA" id="ARBA00046312"/>
    </source>
</evidence>
<keyword evidence="4" id="KW-0677">Repeat</keyword>
<keyword evidence="6" id="KW-1133">Transmembrane helix</keyword>
<keyword evidence="9" id="KW-0539">Nucleus</keyword>
<dbReference type="PANTHER" id="PTHR47535:SF2">
    <property type="entry name" value="NESPRIN-3"/>
    <property type="match status" value="1"/>
</dbReference>
<keyword evidence="7 15" id="KW-0472">Membrane</keyword>
<evidence type="ECO:0000256" key="12">
    <source>
        <dbReference type="ARBA" id="ARBA00074125"/>
    </source>
</evidence>
<dbReference type="Gene3D" id="1.20.58.60">
    <property type="match status" value="4"/>
</dbReference>
<dbReference type="GO" id="GO:0005791">
    <property type="term" value="C:rough endoplasmic reticulum"/>
    <property type="evidence" value="ECO:0007669"/>
    <property type="project" value="UniProtKB-SubCell"/>
</dbReference>
<dbReference type="GO" id="GO:0034993">
    <property type="term" value="C:meiotic nuclear membrane microtubule tethering complex"/>
    <property type="evidence" value="ECO:0007669"/>
    <property type="project" value="UniProtKB-ARBA"/>
</dbReference>
<dbReference type="Pfam" id="PF25803">
    <property type="entry name" value="Spectrin_SYNE1_2"/>
    <property type="match status" value="1"/>
</dbReference>
<evidence type="ECO:0000256" key="2">
    <source>
        <dbReference type="ARBA" id="ARBA00008619"/>
    </source>
</evidence>
<dbReference type="InterPro" id="IPR057933">
    <property type="entry name" value="SYNE3_dom"/>
</dbReference>
<dbReference type="PANTHER" id="PTHR47535">
    <property type="entry name" value="MUSCLE-SPECIFIC PROTEIN 300 KDA, ISOFORM G"/>
    <property type="match status" value="1"/>
</dbReference>
<feature type="domain" description="KASH" evidence="16">
    <location>
        <begin position="1193"/>
        <end position="1251"/>
    </location>
</feature>
<comment type="function">
    <text evidence="11">As a component of the LINC (LInker of Nucleoskeleton and Cytoskeleton) complex involved in the connection between the nuclear lamina and the cytoskeleton. The nucleocytoplasmic interactions established by the LINC complex play an important role in the transmission of mechanical forces across the nuclear envelope and in nuclear movement and positioning. Probable anchoring protein which tethers the nucleus to the cytoskeleton by binding PLEC which can associate with the intermediate filament system. Plays a role in the regulation of aortic epithelial cell morphology, and is required for flow-induced centrosome polarization and directional migration in aortic endothelial cells.</text>
</comment>
<accession>A0A8J6H3B3</accession>
<comment type="caution">
    <text evidence="17">The sequence shown here is derived from an EMBL/GenBank/DDBJ whole genome shotgun (WGS) entry which is preliminary data.</text>
</comment>
<dbReference type="AlphaFoldDB" id="A0A8J6H3B3"/>
<keyword evidence="8" id="KW-1015">Disulfide bond</keyword>